<dbReference type="InterPro" id="IPR023296">
    <property type="entry name" value="Glyco_hydro_beta-prop_sf"/>
</dbReference>
<accession>A0AAW1Q2P3</accession>
<reference evidence="1 2" key="1">
    <citation type="journal article" date="2024" name="Nat. Commun.">
        <title>Phylogenomics reveals the evolutionary origins of lichenization in chlorophyte algae.</title>
        <authorList>
            <person name="Puginier C."/>
            <person name="Libourel C."/>
            <person name="Otte J."/>
            <person name="Skaloud P."/>
            <person name="Haon M."/>
            <person name="Grisel S."/>
            <person name="Petersen M."/>
            <person name="Berrin J.G."/>
            <person name="Delaux P.M."/>
            <person name="Dal Grande F."/>
            <person name="Keller J."/>
        </authorList>
    </citation>
    <scope>NUCLEOTIDE SEQUENCE [LARGE SCALE GENOMIC DNA]</scope>
    <source>
        <strain evidence="1 2">SAG 2043</strain>
    </source>
</reference>
<evidence type="ECO:0000313" key="1">
    <source>
        <dbReference type="EMBL" id="KAK9814609.1"/>
    </source>
</evidence>
<gene>
    <name evidence="1" type="ORF">WJX72_008586</name>
</gene>
<protein>
    <recommendedName>
        <fullName evidence="3">Arabinanase/levansucrase/invertase</fullName>
    </recommendedName>
</protein>
<dbReference type="Gene3D" id="2.115.10.20">
    <property type="entry name" value="Glycosyl hydrolase domain, family 43"/>
    <property type="match status" value="1"/>
</dbReference>
<organism evidence="1 2">
    <name type="scientific">[Myrmecia] bisecta</name>
    <dbReference type="NCBI Taxonomy" id="41462"/>
    <lineage>
        <taxon>Eukaryota</taxon>
        <taxon>Viridiplantae</taxon>
        <taxon>Chlorophyta</taxon>
        <taxon>core chlorophytes</taxon>
        <taxon>Trebouxiophyceae</taxon>
        <taxon>Trebouxiales</taxon>
        <taxon>Trebouxiaceae</taxon>
        <taxon>Myrmecia</taxon>
    </lineage>
</organism>
<dbReference type="SUPFAM" id="SSF75005">
    <property type="entry name" value="Arabinanase/levansucrase/invertase"/>
    <property type="match status" value="1"/>
</dbReference>
<dbReference type="EMBL" id="JALJOR010000007">
    <property type="protein sequence ID" value="KAK9814609.1"/>
    <property type="molecule type" value="Genomic_DNA"/>
</dbReference>
<name>A0AAW1Q2P3_9CHLO</name>
<evidence type="ECO:0008006" key="3">
    <source>
        <dbReference type="Google" id="ProtNLM"/>
    </source>
</evidence>
<sequence length="253" mass="27913">MSVGPPVNLPCTCDNLEPFLGFPENATLPAECPEPLPSSARPSLGQDPSMLYYGGLYIYADVDFYQSVYIRVSPNKETIMTTGWHEVYREPGPGPERDPDGSLRPFYTESPDINVYHDVECNCDRFIIFYASISRNILSVIRTAGNNPLGEWEYMGLLEGLEGYDPNLMFHPAGLYLLYSNFDELNIVRMSENQPWLRVSQPTTIAVPNEPWELQAGALIEAPAAIVIGGVANVIYSSNVYAQPSYASGAASA</sequence>
<proteinExistence type="predicted"/>
<comment type="caution">
    <text evidence="1">The sequence shown here is derived from an EMBL/GenBank/DDBJ whole genome shotgun (WGS) entry which is preliminary data.</text>
</comment>
<dbReference type="Proteomes" id="UP001489004">
    <property type="component" value="Unassembled WGS sequence"/>
</dbReference>
<keyword evidence="2" id="KW-1185">Reference proteome</keyword>
<evidence type="ECO:0000313" key="2">
    <source>
        <dbReference type="Proteomes" id="UP001489004"/>
    </source>
</evidence>
<dbReference type="AlphaFoldDB" id="A0AAW1Q2P3"/>